<evidence type="ECO:0000256" key="1">
    <source>
        <dbReference type="SAM" id="MobiDB-lite"/>
    </source>
</evidence>
<organism evidence="2 3">
    <name type="scientific">Albula goreensis</name>
    <dbReference type="NCBI Taxonomy" id="1534307"/>
    <lineage>
        <taxon>Eukaryota</taxon>
        <taxon>Metazoa</taxon>
        <taxon>Chordata</taxon>
        <taxon>Craniata</taxon>
        <taxon>Vertebrata</taxon>
        <taxon>Euteleostomi</taxon>
        <taxon>Actinopterygii</taxon>
        <taxon>Neopterygii</taxon>
        <taxon>Teleostei</taxon>
        <taxon>Albuliformes</taxon>
        <taxon>Albulidae</taxon>
        <taxon>Albula</taxon>
    </lineage>
</organism>
<sequence length="131" mass="14013">MALHKSTVGTGAETAAQTLTDLDATCMNADVILGFTSHLARRPAKFDEDYHGKNTSLSLGFGLEGTHSSSRLPPEGSGSATTLATSPLERSEGKRGLNQPCHLSFTEPRRQRVTLTEPESEQVCEAELSDP</sequence>
<gene>
    <name evidence="2" type="ORF">AGOR_G00088380</name>
</gene>
<reference evidence="2" key="1">
    <citation type="submission" date="2021-01" db="EMBL/GenBank/DDBJ databases">
        <authorList>
            <person name="Zahm M."/>
            <person name="Roques C."/>
            <person name="Cabau C."/>
            <person name="Klopp C."/>
            <person name="Donnadieu C."/>
            <person name="Jouanno E."/>
            <person name="Lampietro C."/>
            <person name="Louis A."/>
            <person name="Herpin A."/>
            <person name="Echchiki A."/>
            <person name="Berthelot C."/>
            <person name="Parey E."/>
            <person name="Roest-Crollius H."/>
            <person name="Braasch I."/>
            <person name="Postlethwait J."/>
            <person name="Bobe J."/>
            <person name="Montfort J."/>
            <person name="Bouchez O."/>
            <person name="Begum T."/>
            <person name="Mejri S."/>
            <person name="Adams A."/>
            <person name="Chen W.-J."/>
            <person name="Guiguen Y."/>
        </authorList>
    </citation>
    <scope>NUCLEOTIDE SEQUENCE</scope>
    <source>
        <tissue evidence="2">Blood</tissue>
    </source>
</reference>
<dbReference type="EMBL" id="JAERUA010000007">
    <property type="protein sequence ID" value="KAI1897933.1"/>
    <property type="molecule type" value="Genomic_DNA"/>
</dbReference>
<feature type="compositionally biased region" description="Acidic residues" evidence="1">
    <location>
        <begin position="118"/>
        <end position="131"/>
    </location>
</feature>
<accession>A0A8T3DL23</accession>
<evidence type="ECO:0000313" key="3">
    <source>
        <dbReference type="Proteomes" id="UP000829720"/>
    </source>
</evidence>
<evidence type="ECO:0000313" key="2">
    <source>
        <dbReference type="EMBL" id="KAI1897933.1"/>
    </source>
</evidence>
<name>A0A8T3DL23_9TELE</name>
<dbReference type="AlphaFoldDB" id="A0A8T3DL23"/>
<feature type="region of interest" description="Disordered" evidence="1">
    <location>
        <begin position="61"/>
        <end position="131"/>
    </location>
</feature>
<keyword evidence="3" id="KW-1185">Reference proteome</keyword>
<dbReference type="Proteomes" id="UP000829720">
    <property type="component" value="Unassembled WGS sequence"/>
</dbReference>
<comment type="caution">
    <text evidence="2">The sequence shown here is derived from an EMBL/GenBank/DDBJ whole genome shotgun (WGS) entry which is preliminary data.</text>
</comment>
<proteinExistence type="predicted"/>
<protein>
    <submittedName>
        <fullName evidence="2">Uncharacterized protein</fullName>
    </submittedName>
</protein>